<reference evidence="2 3" key="1">
    <citation type="submission" date="2019-01" db="EMBL/GenBank/DDBJ databases">
        <title>Genome sequencing of strain DFW100M-13.</title>
        <authorList>
            <person name="Heo J."/>
            <person name="Kim S.-J."/>
            <person name="Kim J.-S."/>
            <person name="Hong S.-B."/>
            <person name="Kwon S.-W."/>
        </authorList>
    </citation>
    <scope>NUCLEOTIDE SEQUENCE [LARGE SCALE GENOMIC DNA]</scope>
    <source>
        <strain evidence="2 3">DFW100M-13</strain>
    </source>
</reference>
<feature type="domain" description="Aminoglycoside phosphotransferase" evidence="1">
    <location>
        <begin position="105"/>
        <end position="181"/>
    </location>
</feature>
<protein>
    <submittedName>
        <fullName evidence="2">Aminoglycoside phosphotransferase</fullName>
    </submittedName>
</protein>
<keyword evidence="2" id="KW-0808">Transferase</keyword>
<dbReference type="EMBL" id="CP035494">
    <property type="protein sequence ID" value="QAY59244.1"/>
    <property type="molecule type" value="Genomic_DNA"/>
</dbReference>
<sequence>MREHRLSGGNATDRVVRVGETVRKPWTASTPSVTAFIQAVRAAGVDAPEPLGQDEDGRSVQEFIHGTIAMDRDPLSLDDLRRVGSIVRTIHDASAQFTPPENVAWESAIPTPGRDLVCHNDLAPWNLIIGERWVFIDWDAAAPSTRLWDLAYAAQAFTLNDPNQSPHPAAQGLAAFVDGYRADEATRTALPAEMGRRATAMRTLLESSASIGLEPWASMHANGHGAHWAAVSHYVEAHQDIWLNALAD</sequence>
<dbReference type="Proteomes" id="UP000293995">
    <property type="component" value="Chromosome"/>
</dbReference>
<keyword evidence="3" id="KW-1185">Reference proteome</keyword>
<dbReference type="InterPro" id="IPR002575">
    <property type="entry name" value="Aminoglycoside_PTrfase"/>
</dbReference>
<dbReference type="KEGG" id="mprt:ET475_04050"/>
<proteinExistence type="predicted"/>
<dbReference type="Gene3D" id="3.90.1200.10">
    <property type="match status" value="1"/>
</dbReference>
<dbReference type="InterPro" id="IPR011009">
    <property type="entry name" value="Kinase-like_dom_sf"/>
</dbReference>
<accession>A0A4P6EB62</accession>
<dbReference type="SUPFAM" id="SSF56112">
    <property type="entry name" value="Protein kinase-like (PK-like)"/>
    <property type="match status" value="1"/>
</dbReference>
<organism evidence="2 3">
    <name type="scientific">Microbacterium protaetiae</name>
    <dbReference type="NCBI Taxonomy" id="2509458"/>
    <lineage>
        <taxon>Bacteria</taxon>
        <taxon>Bacillati</taxon>
        <taxon>Actinomycetota</taxon>
        <taxon>Actinomycetes</taxon>
        <taxon>Micrococcales</taxon>
        <taxon>Microbacteriaceae</taxon>
        <taxon>Microbacterium</taxon>
    </lineage>
</organism>
<evidence type="ECO:0000313" key="2">
    <source>
        <dbReference type="EMBL" id="QAY59244.1"/>
    </source>
</evidence>
<evidence type="ECO:0000313" key="3">
    <source>
        <dbReference type="Proteomes" id="UP000293995"/>
    </source>
</evidence>
<dbReference type="OrthoDB" id="236897at2"/>
<gene>
    <name evidence="2" type="ORF">ET475_04050</name>
</gene>
<dbReference type="Pfam" id="PF01636">
    <property type="entry name" value="APH"/>
    <property type="match status" value="1"/>
</dbReference>
<dbReference type="GO" id="GO:0016740">
    <property type="term" value="F:transferase activity"/>
    <property type="evidence" value="ECO:0007669"/>
    <property type="project" value="UniProtKB-KW"/>
</dbReference>
<name>A0A4P6EB62_9MICO</name>
<evidence type="ECO:0000259" key="1">
    <source>
        <dbReference type="Pfam" id="PF01636"/>
    </source>
</evidence>
<dbReference type="AlphaFoldDB" id="A0A4P6EB62"/>